<dbReference type="PROSITE" id="PS00374">
    <property type="entry name" value="MGMT"/>
    <property type="match status" value="1"/>
</dbReference>
<keyword evidence="3 8" id="KW-0489">Methyltransferase</keyword>
<feature type="active site" description="Nucleophile; methyl group acceptor" evidence="8">
    <location>
        <position position="121"/>
    </location>
</feature>
<comment type="miscellaneous">
    <text evidence="8">This enzyme catalyzes only one turnover and therefore is not strictly catalytic. According to one definition, an enzyme is a biocatalyst that acts repeatedly and over many reaction cycles.</text>
</comment>
<evidence type="ECO:0000256" key="1">
    <source>
        <dbReference type="ARBA" id="ARBA00001286"/>
    </source>
</evidence>
<dbReference type="PANTHER" id="PTHR10815:SF5">
    <property type="entry name" value="METHYLATED-DNA--PROTEIN-CYSTEINE METHYLTRANSFERASE"/>
    <property type="match status" value="1"/>
</dbReference>
<dbReference type="FunFam" id="1.10.10.10:FF:000337">
    <property type="entry name" value="Methylated-DNA--protein-cysteine methyltransferase"/>
    <property type="match status" value="1"/>
</dbReference>
<protein>
    <recommendedName>
        <fullName evidence="8">Methylated-DNA--protein-cysteine methyltransferase</fullName>
        <ecNumber evidence="8">2.1.1.63</ecNumber>
    </recommendedName>
    <alternativeName>
        <fullName evidence="8">6-O-methylguanine-DNA methyltransferase</fullName>
        <shortName evidence="8">MGMT</shortName>
    </alternativeName>
    <alternativeName>
        <fullName evidence="8">O-6-methylguanine-DNA-alkyltransferase</fullName>
    </alternativeName>
</protein>
<evidence type="ECO:0000313" key="12">
    <source>
        <dbReference type="Proteomes" id="UP000475249"/>
    </source>
</evidence>
<evidence type="ECO:0000256" key="3">
    <source>
        <dbReference type="ARBA" id="ARBA00022603"/>
    </source>
</evidence>
<dbReference type="Pfam" id="PF01035">
    <property type="entry name" value="DNA_binding_1"/>
    <property type="match status" value="1"/>
</dbReference>
<dbReference type="SUPFAM" id="SSF53155">
    <property type="entry name" value="Methylated DNA-protein cysteine methyltransferase domain"/>
    <property type="match status" value="1"/>
</dbReference>
<dbReference type="InterPro" id="IPR036631">
    <property type="entry name" value="MGMT_N_sf"/>
</dbReference>
<dbReference type="EMBL" id="WXYO01000001">
    <property type="protein sequence ID" value="NAS10869.1"/>
    <property type="molecule type" value="Genomic_DNA"/>
</dbReference>
<dbReference type="EC" id="2.1.1.63" evidence="8"/>
<comment type="caution">
    <text evidence="11">The sequence shown here is derived from an EMBL/GenBank/DDBJ whole genome shotgun (WGS) entry which is preliminary data.</text>
</comment>
<sequence>MEEAYVRTPLGMALISGDENGLKAIKVLDTAPSPTLSIPSGLQEAADQLQQYFEGTRKTFDLRLDPDGTEFQHQVWKALLNIPYGKTISYLELSKTLGDVKAIRAVAAANGKNPLWIVIPCHRVIGSDGSLTGYAGGLHRKKWLLNHECPDKQQSLFEL</sequence>
<keyword evidence="2 8" id="KW-0963">Cytoplasm</keyword>
<evidence type="ECO:0000259" key="10">
    <source>
        <dbReference type="Pfam" id="PF02870"/>
    </source>
</evidence>
<feature type="domain" description="Methylguanine DNA methyltransferase ribonuclease-like" evidence="10">
    <location>
        <begin position="3"/>
        <end position="66"/>
    </location>
</feature>
<keyword evidence="5 8" id="KW-0227">DNA damage</keyword>
<dbReference type="PANTHER" id="PTHR10815">
    <property type="entry name" value="METHYLATED-DNA--PROTEIN-CYSTEINE METHYLTRANSFERASE"/>
    <property type="match status" value="1"/>
</dbReference>
<proteinExistence type="inferred from homology"/>
<dbReference type="RefSeq" id="WP_161433666.1">
    <property type="nucleotide sequence ID" value="NZ_WXYO01000001.1"/>
</dbReference>
<evidence type="ECO:0000256" key="8">
    <source>
        <dbReference type="HAMAP-Rule" id="MF_00772"/>
    </source>
</evidence>
<dbReference type="Gene3D" id="3.30.160.70">
    <property type="entry name" value="Methylated DNA-protein cysteine methyltransferase domain"/>
    <property type="match status" value="1"/>
</dbReference>
<name>A0A6L9E8S2_9FLAO</name>
<reference evidence="11 12" key="1">
    <citation type="submission" date="2020-01" db="EMBL/GenBank/DDBJ databases">
        <title>Bacteria diversity of Porities sp.</title>
        <authorList>
            <person name="Wang G."/>
        </authorList>
    </citation>
    <scope>NUCLEOTIDE SEQUENCE [LARGE SCALE GENOMIC DNA]</scope>
    <source>
        <strain evidence="11 12">R33</strain>
    </source>
</reference>
<gene>
    <name evidence="11" type="ORF">GTQ38_02575</name>
</gene>
<dbReference type="GO" id="GO:0005737">
    <property type="term" value="C:cytoplasm"/>
    <property type="evidence" value="ECO:0007669"/>
    <property type="project" value="UniProtKB-SubCell"/>
</dbReference>
<dbReference type="Gene3D" id="1.10.10.10">
    <property type="entry name" value="Winged helix-like DNA-binding domain superfamily/Winged helix DNA-binding domain"/>
    <property type="match status" value="1"/>
</dbReference>
<dbReference type="InterPro" id="IPR001497">
    <property type="entry name" value="MethylDNA_cys_MeTrfase_AS"/>
</dbReference>
<dbReference type="Pfam" id="PF02870">
    <property type="entry name" value="Methyltransf_1N"/>
    <property type="match status" value="1"/>
</dbReference>
<dbReference type="InterPro" id="IPR023546">
    <property type="entry name" value="MGMT"/>
</dbReference>
<dbReference type="NCBIfam" id="TIGR00589">
    <property type="entry name" value="ogt"/>
    <property type="match status" value="1"/>
</dbReference>
<dbReference type="SUPFAM" id="SSF46767">
    <property type="entry name" value="Methylated DNA-protein cysteine methyltransferase, C-terminal domain"/>
    <property type="match status" value="1"/>
</dbReference>
<dbReference type="Proteomes" id="UP000475249">
    <property type="component" value="Unassembled WGS sequence"/>
</dbReference>
<comment type="function">
    <text evidence="8">Involved in the cellular defense against the biological effects of O6-methylguanine (O6-MeG) and O4-methylthymine (O4-MeT) in DNA. Repairs the methylated nucleobase in DNA by stoichiometrically transferring the methyl group to a cysteine residue in the enzyme. This is a suicide reaction: the enzyme is irreversibly inactivated.</text>
</comment>
<evidence type="ECO:0000259" key="9">
    <source>
        <dbReference type="Pfam" id="PF01035"/>
    </source>
</evidence>
<dbReference type="HAMAP" id="MF_00772">
    <property type="entry name" value="OGT"/>
    <property type="match status" value="1"/>
</dbReference>
<dbReference type="GO" id="GO:0032259">
    <property type="term" value="P:methylation"/>
    <property type="evidence" value="ECO:0007669"/>
    <property type="project" value="UniProtKB-KW"/>
</dbReference>
<evidence type="ECO:0000313" key="11">
    <source>
        <dbReference type="EMBL" id="NAS10869.1"/>
    </source>
</evidence>
<dbReference type="InterPro" id="IPR036388">
    <property type="entry name" value="WH-like_DNA-bd_sf"/>
</dbReference>
<keyword evidence="4 8" id="KW-0808">Transferase</keyword>
<feature type="domain" description="Methylated-DNA-[protein]-cysteine S-methyltransferase DNA binding" evidence="9">
    <location>
        <begin position="70"/>
        <end position="148"/>
    </location>
</feature>
<comment type="catalytic activity">
    <reaction evidence="1 8">
        <text>a 4-O-methyl-thymidine in DNA + L-cysteinyl-[protein] = a thymidine in DNA + S-methyl-L-cysteinyl-[protein]</text>
        <dbReference type="Rhea" id="RHEA:53428"/>
        <dbReference type="Rhea" id="RHEA-COMP:10131"/>
        <dbReference type="Rhea" id="RHEA-COMP:10132"/>
        <dbReference type="Rhea" id="RHEA-COMP:13555"/>
        <dbReference type="Rhea" id="RHEA-COMP:13556"/>
        <dbReference type="ChEBI" id="CHEBI:29950"/>
        <dbReference type="ChEBI" id="CHEBI:82612"/>
        <dbReference type="ChEBI" id="CHEBI:137386"/>
        <dbReference type="ChEBI" id="CHEBI:137387"/>
        <dbReference type="EC" id="2.1.1.63"/>
    </reaction>
</comment>
<dbReference type="GO" id="GO:0003908">
    <property type="term" value="F:methylated-DNA-[protein]-cysteine S-methyltransferase activity"/>
    <property type="evidence" value="ECO:0007669"/>
    <property type="project" value="UniProtKB-UniRule"/>
</dbReference>
<evidence type="ECO:0000256" key="6">
    <source>
        <dbReference type="ARBA" id="ARBA00023204"/>
    </source>
</evidence>
<comment type="catalytic activity">
    <reaction evidence="7 8">
        <text>a 6-O-methyl-2'-deoxyguanosine in DNA + L-cysteinyl-[protein] = S-methyl-L-cysteinyl-[protein] + a 2'-deoxyguanosine in DNA</text>
        <dbReference type="Rhea" id="RHEA:24000"/>
        <dbReference type="Rhea" id="RHEA-COMP:10131"/>
        <dbReference type="Rhea" id="RHEA-COMP:10132"/>
        <dbReference type="Rhea" id="RHEA-COMP:11367"/>
        <dbReference type="Rhea" id="RHEA-COMP:11368"/>
        <dbReference type="ChEBI" id="CHEBI:29950"/>
        <dbReference type="ChEBI" id="CHEBI:82612"/>
        <dbReference type="ChEBI" id="CHEBI:85445"/>
        <dbReference type="ChEBI" id="CHEBI:85448"/>
        <dbReference type="EC" id="2.1.1.63"/>
    </reaction>
</comment>
<accession>A0A6L9E8S2</accession>
<keyword evidence="6 8" id="KW-0234">DNA repair</keyword>
<dbReference type="InterPro" id="IPR008332">
    <property type="entry name" value="MethylG_MeTrfase_N"/>
</dbReference>
<evidence type="ECO:0000256" key="2">
    <source>
        <dbReference type="ARBA" id="ARBA00022490"/>
    </source>
</evidence>
<dbReference type="GO" id="GO:0006307">
    <property type="term" value="P:DNA alkylation repair"/>
    <property type="evidence" value="ECO:0007669"/>
    <property type="project" value="UniProtKB-UniRule"/>
</dbReference>
<dbReference type="CDD" id="cd06445">
    <property type="entry name" value="ATase"/>
    <property type="match status" value="1"/>
</dbReference>
<dbReference type="AlphaFoldDB" id="A0A6L9E8S2"/>
<evidence type="ECO:0000256" key="5">
    <source>
        <dbReference type="ARBA" id="ARBA00022763"/>
    </source>
</evidence>
<dbReference type="InterPro" id="IPR036217">
    <property type="entry name" value="MethylDNA_cys_MeTrfase_DNAb"/>
</dbReference>
<comment type="similarity">
    <text evidence="8">Belongs to the MGMT family.</text>
</comment>
<evidence type="ECO:0000256" key="4">
    <source>
        <dbReference type="ARBA" id="ARBA00022679"/>
    </source>
</evidence>
<comment type="subcellular location">
    <subcellularLocation>
        <location evidence="8">Cytoplasm</location>
    </subcellularLocation>
</comment>
<evidence type="ECO:0000256" key="7">
    <source>
        <dbReference type="ARBA" id="ARBA00049348"/>
    </source>
</evidence>
<keyword evidence="12" id="KW-1185">Reference proteome</keyword>
<dbReference type="InterPro" id="IPR014048">
    <property type="entry name" value="MethylDNA_cys_MeTrfase_DNA-bd"/>
</dbReference>
<organism evidence="11 12">
    <name type="scientific">Poritiphilus flavus</name>
    <dbReference type="NCBI Taxonomy" id="2697053"/>
    <lineage>
        <taxon>Bacteria</taxon>
        <taxon>Pseudomonadati</taxon>
        <taxon>Bacteroidota</taxon>
        <taxon>Flavobacteriia</taxon>
        <taxon>Flavobacteriales</taxon>
        <taxon>Flavobacteriaceae</taxon>
        <taxon>Poritiphilus</taxon>
    </lineage>
</organism>